<dbReference type="InterPro" id="IPR001296">
    <property type="entry name" value="Glyco_trans_1"/>
</dbReference>
<dbReference type="SUPFAM" id="SSF53756">
    <property type="entry name" value="UDP-Glycosyltransferase/glycogen phosphorylase"/>
    <property type="match status" value="1"/>
</dbReference>
<dbReference type="GO" id="GO:0016757">
    <property type="term" value="F:glycosyltransferase activity"/>
    <property type="evidence" value="ECO:0007669"/>
    <property type="project" value="UniProtKB-KW"/>
</dbReference>
<evidence type="ECO:0000313" key="6">
    <source>
        <dbReference type="Proteomes" id="UP000037507"/>
    </source>
</evidence>
<organism evidence="5 6">
    <name type="scientific">Limnohabitans planktonicus II-D5</name>
    <dbReference type="NCBI Taxonomy" id="1293045"/>
    <lineage>
        <taxon>Bacteria</taxon>
        <taxon>Pseudomonadati</taxon>
        <taxon>Pseudomonadota</taxon>
        <taxon>Betaproteobacteria</taxon>
        <taxon>Burkholderiales</taxon>
        <taxon>Comamonadaceae</taxon>
        <taxon>Limnohabitans</taxon>
    </lineage>
</organism>
<dbReference type="Pfam" id="PF00534">
    <property type="entry name" value="Glycos_transf_1"/>
    <property type="match status" value="1"/>
</dbReference>
<dbReference type="CDD" id="cd03801">
    <property type="entry name" value="GT4_PimA-like"/>
    <property type="match status" value="1"/>
</dbReference>
<accession>A0A2T7UH58</accession>
<dbReference type="InterPro" id="IPR029044">
    <property type="entry name" value="Nucleotide-diphossugar_trans"/>
</dbReference>
<dbReference type="SUPFAM" id="SSF53448">
    <property type="entry name" value="Nucleotide-diphospho-sugar transferases"/>
    <property type="match status" value="1"/>
</dbReference>
<dbReference type="AlphaFoldDB" id="A0A2T7UH58"/>
<gene>
    <name evidence="5" type="ORF">H663_003015</name>
</gene>
<dbReference type="Gene3D" id="3.90.550.10">
    <property type="entry name" value="Spore Coat Polysaccharide Biosynthesis Protein SpsA, Chain A"/>
    <property type="match status" value="1"/>
</dbReference>
<evidence type="ECO:0000256" key="2">
    <source>
        <dbReference type="ARBA" id="ARBA00022679"/>
    </source>
</evidence>
<keyword evidence="6" id="KW-1185">Reference proteome</keyword>
<name>A0A2T7UH58_9BURK</name>
<proteinExistence type="predicted"/>
<evidence type="ECO:0000313" key="5">
    <source>
        <dbReference type="EMBL" id="PVE43948.1"/>
    </source>
</evidence>
<reference evidence="5" key="1">
    <citation type="submission" date="2017-04" db="EMBL/GenBank/DDBJ databases">
        <title>Unexpected and diverse lifestyles within the genus Limnohabitans.</title>
        <authorList>
            <person name="Kasalicky V."/>
            <person name="Mehrshad M."/>
            <person name="Andrei S.-A."/>
            <person name="Salcher M."/>
            <person name="Kratochvilova H."/>
            <person name="Simek K."/>
            <person name="Ghai R."/>
        </authorList>
    </citation>
    <scope>NUCLEOTIDE SEQUENCE [LARGE SCALE GENOMIC DNA]</scope>
    <source>
        <strain evidence="5">II-D5</strain>
    </source>
</reference>
<dbReference type="Proteomes" id="UP000037507">
    <property type="component" value="Unassembled WGS sequence"/>
</dbReference>
<dbReference type="RefSeq" id="WP_053176676.1">
    <property type="nucleotide sequence ID" value="NZ_LFYT02000003.1"/>
</dbReference>
<dbReference type="PANTHER" id="PTHR12526:SF510">
    <property type="entry name" value="D-INOSITOL 3-PHOSPHATE GLYCOSYLTRANSFERASE"/>
    <property type="match status" value="1"/>
</dbReference>
<dbReference type="PANTHER" id="PTHR12526">
    <property type="entry name" value="GLYCOSYLTRANSFERASE"/>
    <property type="match status" value="1"/>
</dbReference>
<keyword evidence="1" id="KW-0328">Glycosyltransferase</keyword>
<evidence type="ECO:0000259" key="4">
    <source>
        <dbReference type="Pfam" id="PF00534"/>
    </source>
</evidence>
<evidence type="ECO:0000256" key="3">
    <source>
        <dbReference type="SAM" id="MobiDB-lite"/>
    </source>
</evidence>
<dbReference type="EMBL" id="LFYT02000003">
    <property type="protein sequence ID" value="PVE43948.1"/>
    <property type="molecule type" value="Genomic_DNA"/>
</dbReference>
<keyword evidence="2" id="KW-0808">Transferase</keyword>
<protein>
    <recommendedName>
        <fullName evidence="4">Glycosyl transferase family 1 domain-containing protein</fullName>
    </recommendedName>
</protein>
<dbReference type="OrthoDB" id="9775208at2"/>
<feature type="domain" description="Glycosyl transferase family 1" evidence="4">
    <location>
        <begin position="214"/>
        <end position="353"/>
    </location>
</feature>
<dbReference type="Gene3D" id="3.40.50.2000">
    <property type="entry name" value="Glycogen Phosphorylase B"/>
    <property type="match status" value="1"/>
</dbReference>
<comment type="caution">
    <text evidence="5">The sequence shown here is derived from an EMBL/GenBank/DDBJ whole genome shotgun (WGS) entry which is preliminary data.</text>
</comment>
<sequence>MTQHVKKPRIGLIMTEDAVSMDTPKLMGRQSAGHGFLKACLQNPDLRERITLVTPSGKPREAVQAVVKSLTAKESSPAPLPCLDLNAPAQWAALDVLHMPAPLANLQMSQRSAWRLNHLVFSGVTHTISSAHVMQQLADYVSAPTRPSDALICTSQSVRTAVERIWRVEKAVLQRRFGKFERQPELPGLPIIPLGVHTQDFAFSPADRLAARTTLGFSPQDLVVLFVGRLSFHAKANPVALYRAVAEVAVRTGQRIRILECGWFANDATEKAFNEVALQHNVQVLRLDGRKPHALKRSLAAADVFCSLSDNIQETFGLTPIEAMAAGLPCILSDWDGYRETLQHGQHGFLIPTQMPGPSGLDRIEQRFASEQLNYDHYIGHMQAVTAVDVELTVQALQTLATRPDLRQQMGAAGQAHVRQHYDWAGVVAQYEALWTEQTARQAQHRGIRLPRVNAAQLSPADLFRHYPTQRLTPDTPLYLAPTTGVYTGKAAASAAQAARQWDMWAFLAQHWIAGPDQVSKATLALHPEQAQSIQHWGQTQQLSRPQSLRLAAWLIKIGQASTQPPAPDSALRSVHLIAGDKQHAAQADLRRLLTDKRCLLSQTPGTLQEQLHQIQLSGGHAVLLSPQETLHDFWLVERLHDAFARFALVKLSPNALAIRHDLLVQLTGLTAKSALQNLNWPTPSARIYAALQQAAQKHQRPTGDWPVALSPATVAQKSKKQALADAPLVYPAPPPGQLVFVCATRLSTADFWTQAPLGLALTDLQNRGVDFRLELASHNTSPLATHYNKAIALSQADSMLVFLHDDVRLDDFAIAQRLSEALAVFDVVGVAGNKGVNPGQGAWAFAEKMGTWDLPHKLLGGLHHITPKHPNGFSLYGPTRAAARLLDGVFIAARAGTLQEAHVQFAPELAFHLYDLDFCLQAHRAGLRLGVWPIAITHFSAGDFSTESWKNAYKTYRQLHWPQATQKADKVAPNPAATKPLAAD</sequence>
<evidence type="ECO:0000256" key="1">
    <source>
        <dbReference type="ARBA" id="ARBA00022676"/>
    </source>
</evidence>
<feature type="region of interest" description="Disordered" evidence="3">
    <location>
        <begin position="965"/>
        <end position="985"/>
    </location>
</feature>